<evidence type="ECO:0008006" key="4">
    <source>
        <dbReference type="Google" id="ProtNLM"/>
    </source>
</evidence>
<sequence length="201" mass="21807">MDRYAGRVASFKDALQENRIPPLLGDVRLRYDSGRLVGESLPPRWEWRMLPGLSVGVAVGCAVGAAILVGQEAGTLPAASAALALVAASLVGLALKLESRLSRRRFVLHFRTETLRLERLTWAPSATRAELIAFDAVRAVHLVERPGPRYALVVEYTHEGSSPRRALLVEAVRPSEGETLHRVWRLLSNAFGLRGAGLAGG</sequence>
<evidence type="ECO:0000256" key="1">
    <source>
        <dbReference type="SAM" id="Phobius"/>
    </source>
</evidence>
<gene>
    <name evidence="2" type="ORF">JY572_11070</name>
</gene>
<dbReference type="RefSeq" id="WP_206718196.1">
    <property type="nucleotide sequence ID" value="NZ_CP071091.1"/>
</dbReference>
<keyword evidence="1" id="KW-1133">Transmembrane helix</keyword>
<reference evidence="2 3" key="1">
    <citation type="submission" date="2021-02" db="EMBL/GenBank/DDBJ databases">
        <title>De Novo genome assembly of isolated myxobacteria.</title>
        <authorList>
            <person name="Stevens D.C."/>
        </authorList>
    </citation>
    <scope>NUCLEOTIDE SEQUENCE [LARGE SCALE GENOMIC DNA]</scope>
    <source>
        <strain evidence="2 3">SCHIC003</strain>
    </source>
</reference>
<dbReference type="EMBL" id="CP071091">
    <property type="protein sequence ID" value="QSQ16543.1"/>
    <property type="molecule type" value="Genomic_DNA"/>
</dbReference>
<proteinExistence type="predicted"/>
<evidence type="ECO:0000313" key="2">
    <source>
        <dbReference type="EMBL" id="QSQ16543.1"/>
    </source>
</evidence>
<keyword evidence="1" id="KW-0812">Transmembrane</keyword>
<organism evidence="2 3">
    <name type="scientific">Myxococcus landrumensis</name>
    <dbReference type="NCBI Taxonomy" id="2813577"/>
    <lineage>
        <taxon>Bacteria</taxon>
        <taxon>Pseudomonadati</taxon>
        <taxon>Myxococcota</taxon>
        <taxon>Myxococcia</taxon>
        <taxon>Myxococcales</taxon>
        <taxon>Cystobacterineae</taxon>
        <taxon>Myxococcaceae</taxon>
        <taxon>Myxococcus</taxon>
    </lineage>
</organism>
<evidence type="ECO:0000313" key="3">
    <source>
        <dbReference type="Proteomes" id="UP000663090"/>
    </source>
</evidence>
<feature type="transmembrane region" description="Helical" evidence="1">
    <location>
        <begin position="76"/>
        <end position="95"/>
    </location>
</feature>
<feature type="transmembrane region" description="Helical" evidence="1">
    <location>
        <begin position="50"/>
        <end position="70"/>
    </location>
</feature>
<dbReference type="Proteomes" id="UP000663090">
    <property type="component" value="Chromosome"/>
</dbReference>
<accession>A0ABX7NDS5</accession>
<protein>
    <recommendedName>
        <fullName evidence="4">Lipoprotein</fullName>
    </recommendedName>
</protein>
<keyword evidence="3" id="KW-1185">Reference proteome</keyword>
<name>A0ABX7NDS5_9BACT</name>
<keyword evidence="1" id="KW-0472">Membrane</keyword>